<protein>
    <submittedName>
        <fullName evidence="1">Uncharacterized protein</fullName>
    </submittedName>
</protein>
<dbReference type="EMBL" id="ADKX01000041">
    <property type="protein sequence ID" value="EFW04014.1"/>
    <property type="molecule type" value="Genomic_DNA"/>
</dbReference>
<dbReference type="STRING" id="100884.GCA_000269565_00458"/>
<keyword evidence="2" id="KW-1185">Reference proteome</keyword>
<dbReference type="AlphaFoldDB" id="E7GDG3"/>
<gene>
    <name evidence="1" type="ORF">HMPREF9488_02806</name>
</gene>
<dbReference type="Proteomes" id="UP000003157">
    <property type="component" value="Unassembled WGS sequence"/>
</dbReference>
<accession>E7GDG3</accession>
<organism evidence="1 2">
    <name type="scientific">Coprobacillus cateniformis</name>
    <dbReference type="NCBI Taxonomy" id="100884"/>
    <lineage>
        <taxon>Bacteria</taxon>
        <taxon>Bacillati</taxon>
        <taxon>Bacillota</taxon>
        <taxon>Erysipelotrichia</taxon>
        <taxon>Erysipelotrichales</taxon>
        <taxon>Coprobacillaceae</taxon>
        <taxon>Coprobacillus</taxon>
    </lineage>
</organism>
<evidence type="ECO:0000313" key="2">
    <source>
        <dbReference type="Proteomes" id="UP000003157"/>
    </source>
</evidence>
<reference evidence="1 2" key="1">
    <citation type="submission" date="2010-12" db="EMBL/GenBank/DDBJ databases">
        <title>The Genome Sequence of Coprobacillus sp. strain 29_1.</title>
        <authorList>
            <consortium name="The Broad Institute Genome Sequencing Platform"/>
            <person name="Earl A."/>
            <person name="Ward D."/>
            <person name="Feldgarden M."/>
            <person name="Gevers D."/>
            <person name="Daigneault M."/>
            <person name="Sibley C.D."/>
            <person name="White A."/>
            <person name="Strauss J."/>
            <person name="Allen-Vercoe E."/>
            <person name="Young S.K."/>
            <person name="Zeng Q."/>
            <person name="Gargeya S."/>
            <person name="Fitzgerald M."/>
            <person name="Haas B."/>
            <person name="Abouelleil A."/>
            <person name="Alvarado L."/>
            <person name="Arachchi H.M."/>
            <person name="Berlin A."/>
            <person name="Brown A."/>
            <person name="Chapman S.B."/>
            <person name="Chen Z."/>
            <person name="Dunbar C."/>
            <person name="Freedman E."/>
            <person name="Gearin G."/>
            <person name="Gellesch M."/>
            <person name="Goldberg J."/>
            <person name="Griggs A."/>
            <person name="Gujja S."/>
            <person name="Heilman E."/>
            <person name="Heiman D."/>
            <person name="Howarth C."/>
            <person name="Larson L."/>
            <person name="Lui A."/>
            <person name="MacDonald P.J.P."/>
            <person name="Mehta T."/>
            <person name="Montmayeur A."/>
            <person name="Murphy C."/>
            <person name="Neiman D."/>
            <person name="Pearson M."/>
            <person name="Priest M."/>
            <person name="Roberts A."/>
            <person name="Saif S."/>
            <person name="Shea T."/>
            <person name="Shenoy N."/>
            <person name="Sisk P."/>
            <person name="Stolte C."/>
            <person name="Sykes S."/>
            <person name="White J."/>
            <person name="Yandava C."/>
            <person name="Nusbaum C."/>
            <person name="Birren B."/>
        </authorList>
    </citation>
    <scope>NUCLEOTIDE SEQUENCE [LARGE SCALE GENOMIC DNA]</scope>
    <source>
        <strain evidence="1 2">29_1</strain>
    </source>
</reference>
<proteinExistence type="predicted"/>
<sequence>MKVIRKHHCGFAFIDHDSGYLENQDIQVLEEIMTTYKKGYYQIDFNDEDVSGYMFDLYFSHYDQFKAVQNELKETVVLNEHYPHLSADATILGIDKGDGFKRIVRTYLDCRF</sequence>
<evidence type="ECO:0000313" key="1">
    <source>
        <dbReference type="EMBL" id="EFW04014.1"/>
    </source>
</evidence>
<comment type="caution">
    <text evidence="1">The sequence shown here is derived from an EMBL/GenBank/DDBJ whole genome shotgun (WGS) entry which is preliminary data.</text>
</comment>
<dbReference type="OrthoDB" id="1654797at2"/>
<dbReference type="HOGENOM" id="CLU_2141647_0_0_9"/>
<name>E7GDG3_9FIRM</name>